<dbReference type="InterPro" id="IPR051025">
    <property type="entry name" value="RhoGAP"/>
</dbReference>
<evidence type="ECO:0000259" key="3">
    <source>
        <dbReference type="PROSITE" id="PS50238"/>
    </source>
</evidence>
<dbReference type="EMBL" id="JAPEVG010000229">
    <property type="protein sequence ID" value="KAJ8473261.1"/>
    <property type="molecule type" value="Genomic_DNA"/>
</dbReference>
<dbReference type="InterPro" id="IPR000198">
    <property type="entry name" value="RhoGAP_dom"/>
</dbReference>
<feature type="region of interest" description="Disordered" evidence="2">
    <location>
        <begin position="588"/>
        <end position="611"/>
    </location>
</feature>
<dbReference type="GO" id="GO:0005096">
    <property type="term" value="F:GTPase activator activity"/>
    <property type="evidence" value="ECO:0007669"/>
    <property type="project" value="UniProtKB-KW"/>
</dbReference>
<dbReference type="SMART" id="SM00324">
    <property type="entry name" value="RhoGAP"/>
    <property type="match status" value="1"/>
</dbReference>
<evidence type="ECO:0000313" key="4">
    <source>
        <dbReference type="EMBL" id="KAJ8473261.1"/>
    </source>
</evidence>
<feature type="compositionally biased region" description="Polar residues" evidence="2">
    <location>
        <begin position="70"/>
        <end position="88"/>
    </location>
</feature>
<feature type="region of interest" description="Disordered" evidence="2">
    <location>
        <begin position="125"/>
        <end position="159"/>
    </location>
</feature>
<dbReference type="InterPro" id="IPR008936">
    <property type="entry name" value="Rho_GTPase_activation_prot"/>
</dbReference>
<dbReference type="GO" id="GO:0060237">
    <property type="term" value="P:regulation of fungal-type cell wall organization"/>
    <property type="evidence" value="ECO:0007669"/>
    <property type="project" value="TreeGrafter"/>
</dbReference>
<dbReference type="Gene3D" id="1.10.555.10">
    <property type="entry name" value="Rho GTPase activation protein"/>
    <property type="match status" value="1"/>
</dbReference>
<evidence type="ECO:0000256" key="1">
    <source>
        <dbReference type="ARBA" id="ARBA00022468"/>
    </source>
</evidence>
<feature type="region of interest" description="Disordered" evidence="2">
    <location>
        <begin position="62"/>
        <end position="100"/>
    </location>
</feature>
<comment type="caution">
    <text evidence="4">The sequence shown here is derived from an EMBL/GenBank/DDBJ whole genome shotgun (WGS) entry which is preliminary data.</text>
</comment>
<feature type="compositionally biased region" description="Low complexity" evidence="2">
    <location>
        <begin position="385"/>
        <end position="394"/>
    </location>
</feature>
<feature type="compositionally biased region" description="Low complexity" evidence="2">
    <location>
        <begin position="130"/>
        <end position="144"/>
    </location>
</feature>
<keyword evidence="1" id="KW-0343">GTPase activation</keyword>
<dbReference type="GO" id="GO:0005938">
    <property type="term" value="C:cell cortex"/>
    <property type="evidence" value="ECO:0007669"/>
    <property type="project" value="TreeGrafter"/>
</dbReference>
<dbReference type="SUPFAM" id="SSF48350">
    <property type="entry name" value="GTPase activation domain, GAP"/>
    <property type="match status" value="1"/>
</dbReference>
<sequence length="743" mass="80258">MSASLPSVASLPSLSHFAHSKLTALPALDMEHDRLARACGQGPVFTFNADCVPSSSRSIYKSTRDVGEHASSSTTMSPPKVARTSSELRATAAAPPPPLNLDDTVLSVPFELGWGLRPRATSVRVSARHGAAASGGNTSAGGAAHPPHRPRSASQPASIPVFCPSSPRAVLRSLRDVLDLEGMQLEECLDVRQVFERWERGLARSEAVQHQHQQPHQQLKYQKTFGAPVSVAVKGASMSTVLGGYQLDVPWVVYACVEELNRTGIYQPGLFRAVPNRARLARLIDAFDLPCVVYATSPDEDDMCPRVAPTPSVTRASLRKESMPDICALLKTYLDLLPEPLLDANLTSALYTLCVKPCLDREDEMDDAGSDSDGGYFASHGGGRARSAPPSASSHMSLDVPMTPSEHRNAQLSLEAPQILLAQHILRLAPPHSLALLAYLFGFFTQLPLCPDNGMDFADVARMFGRVLVGGPGPNVDIVRECVRWLLERWARVSDGLFDVVPPEDRTGESESAPASACKTSFGTFSLSEHHPCAPMGSREATPRQPNISSQVEMGIAGIRTETQMQAQMPYDPGLVGPLAPIQTFFRPHSTSVSSDGSTASSATSASSDMDQEEFVKTFQIGVRYECAEDRRKAAADAGDMMGEVVMPDEVYDPFDRNARIASRYCLIEREYVSCPSSPHPRPFSDTRFSSPAASVRSLEVDSGPWPSSSSSEATSRCSPPPSYALDGDSLQNERTPRNSTSY</sequence>
<dbReference type="PANTHER" id="PTHR15228">
    <property type="entry name" value="SPERMATHECAL PHYSIOLOGY VARIANT"/>
    <property type="match status" value="1"/>
</dbReference>
<dbReference type="GO" id="GO:0007165">
    <property type="term" value="P:signal transduction"/>
    <property type="evidence" value="ECO:0007669"/>
    <property type="project" value="InterPro"/>
</dbReference>
<feature type="region of interest" description="Disordered" evidence="2">
    <location>
        <begin position="365"/>
        <end position="402"/>
    </location>
</feature>
<evidence type="ECO:0000256" key="2">
    <source>
        <dbReference type="SAM" id="MobiDB-lite"/>
    </source>
</evidence>
<accession>A0AAD7TRP9</accession>
<dbReference type="Proteomes" id="UP001215151">
    <property type="component" value="Unassembled WGS sequence"/>
</dbReference>
<protein>
    <recommendedName>
        <fullName evidence="3">Rho-GAP domain-containing protein</fullName>
    </recommendedName>
</protein>
<dbReference type="AlphaFoldDB" id="A0AAD7TRP9"/>
<feature type="compositionally biased region" description="Low complexity" evidence="2">
    <location>
        <begin position="703"/>
        <end position="718"/>
    </location>
</feature>
<keyword evidence="5" id="KW-1185">Reference proteome</keyword>
<name>A0AAD7TRP9_9APHY</name>
<feature type="compositionally biased region" description="Polar residues" evidence="2">
    <location>
        <begin position="730"/>
        <end position="743"/>
    </location>
</feature>
<evidence type="ECO:0000313" key="5">
    <source>
        <dbReference type="Proteomes" id="UP001215151"/>
    </source>
</evidence>
<organism evidence="4 5">
    <name type="scientific">Trametes cubensis</name>
    <dbReference type="NCBI Taxonomy" id="1111947"/>
    <lineage>
        <taxon>Eukaryota</taxon>
        <taxon>Fungi</taxon>
        <taxon>Dikarya</taxon>
        <taxon>Basidiomycota</taxon>
        <taxon>Agaricomycotina</taxon>
        <taxon>Agaricomycetes</taxon>
        <taxon>Polyporales</taxon>
        <taxon>Polyporaceae</taxon>
        <taxon>Trametes</taxon>
    </lineage>
</organism>
<feature type="compositionally biased region" description="Low complexity" evidence="2">
    <location>
        <begin position="590"/>
        <end position="609"/>
    </location>
</feature>
<dbReference type="PANTHER" id="PTHR15228:SF25">
    <property type="entry name" value="F-BAR DOMAIN-CONTAINING PROTEIN"/>
    <property type="match status" value="1"/>
</dbReference>
<feature type="region of interest" description="Disordered" evidence="2">
    <location>
        <begin position="676"/>
        <end position="743"/>
    </location>
</feature>
<proteinExistence type="predicted"/>
<gene>
    <name evidence="4" type="ORF">ONZ51_g7985</name>
</gene>
<dbReference type="Pfam" id="PF00620">
    <property type="entry name" value="RhoGAP"/>
    <property type="match status" value="1"/>
</dbReference>
<reference evidence="4" key="1">
    <citation type="submission" date="2022-11" db="EMBL/GenBank/DDBJ databases">
        <title>Genome Sequence of Cubamyces cubensis.</title>
        <authorList>
            <person name="Buettner E."/>
        </authorList>
    </citation>
    <scope>NUCLEOTIDE SEQUENCE</scope>
    <source>
        <strain evidence="4">MPL-01</strain>
    </source>
</reference>
<feature type="domain" description="Rho-GAP" evidence="3">
    <location>
        <begin position="236"/>
        <end position="494"/>
    </location>
</feature>
<dbReference type="PROSITE" id="PS50238">
    <property type="entry name" value="RHOGAP"/>
    <property type="match status" value="1"/>
</dbReference>